<evidence type="ECO:0000313" key="3">
    <source>
        <dbReference type="Proteomes" id="UP000886998"/>
    </source>
</evidence>
<proteinExistence type="predicted"/>
<dbReference type="Proteomes" id="UP000886998">
    <property type="component" value="Unassembled WGS sequence"/>
</dbReference>
<gene>
    <name evidence="2" type="ORF">TNIN_476901</name>
</gene>
<feature type="region of interest" description="Disordered" evidence="1">
    <location>
        <begin position="69"/>
        <end position="104"/>
    </location>
</feature>
<evidence type="ECO:0000256" key="1">
    <source>
        <dbReference type="SAM" id="MobiDB-lite"/>
    </source>
</evidence>
<dbReference type="AlphaFoldDB" id="A0A8X6WVQ2"/>
<accession>A0A8X6WVQ2</accession>
<evidence type="ECO:0000313" key="2">
    <source>
        <dbReference type="EMBL" id="GFY42223.1"/>
    </source>
</evidence>
<protein>
    <submittedName>
        <fullName evidence="2">Uncharacterized protein</fullName>
    </submittedName>
</protein>
<keyword evidence="3" id="KW-1185">Reference proteome</keyword>
<feature type="non-terminal residue" evidence="2">
    <location>
        <position position="1"/>
    </location>
</feature>
<sequence>TQIGLGLNSIDMENNSEEQMYTEAYLEFHKSWENSMNSCVTKLNSCRASEEVTSVIRAVEELDSCPLQKEGQEDAGLDSKKAKTDDEVATQNKFSGLEINQGDSMDVTDPMEGTSATIVHPGATAPQKKLHLPPITIDNVKNQAALLKHLQTVTKQKLEAKLIGAQAPYLPSNPIRLPPN</sequence>
<feature type="compositionally biased region" description="Basic and acidic residues" evidence="1">
    <location>
        <begin position="77"/>
        <end position="86"/>
    </location>
</feature>
<comment type="caution">
    <text evidence="2">The sequence shown here is derived from an EMBL/GenBank/DDBJ whole genome shotgun (WGS) entry which is preliminary data.</text>
</comment>
<dbReference type="EMBL" id="BMAV01002964">
    <property type="protein sequence ID" value="GFY42223.1"/>
    <property type="molecule type" value="Genomic_DNA"/>
</dbReference>
<reference evidence="2" key="1">
    <citation type="submission" date="2020-08" db="EMBL/GenBank/DDBJ databases">
        <title>Multicomponent nature underlies the extraordinary mechanical properties of spider dragline silk.</title>
        <authorList>
            <person name="Kono N."/>
            <person name="Nakamura H."/>
            <person name="Mori M."/>
            <person name="Yoshida Y."/>
            <person name="Ohtoshi R."/>
            <person name="Malay A.D."/>
            <person name="Moran D.A.P."/>
            <person name="Tomita M."/>
            <person name="Numata K."/>
            <person name="Arakawa K."/>
        </authorList>
    </citation>
    <scope>NUCLEOTIDE SEQUENCE</scope>
</reference>
<name>A0A8X6WVQ2_9ARAC</name>
<organism evidence="2 3">
    <name type="scientific">Trichonephila inaurata madagascariensis</name>
    <dbReference type="NCBI Taxonomy" id="2747483"/>
    <lineage>
        <taxon>Eukaryota</taxon>
        <taxon>Metazoa</taxon>
        <taxon>Ecdysozoa</taxon>
        <taxon>Arthropoda</taxon>
        <taxon>Chelicerata</taxon>
        <taxon>Arachnida</taxon>
        <taxon>Araneae</taxon>
        <taxon>Araneomorphae</taxon>
        <taxon>Entelegynae</taxon>
        <taxon>Araneoidea</taxon>
        <taxon>Nephilidae</taxon>
        <taxon>Trichonephila</taxon>
        <taxon>Trichonephila inaurata</taxon>
    </lineage>
</organism>